<evidence type="ECO:0000313" key="2">
    <source>
        <dbReference type="Proteomes" id="UP000653305"/>
    </source>
</evidence>
<accession>A0A830C044</accession>
<dbReference type="Proteomes" id="UP000653305">
    <property type="component" value="Unassembled WGS sequence"/>
</dbReference>
<dbReference type="AlphaFoldDB" id="A0A830C044"/>
<evidence type="ECO:0000313" key="1">
    <source>
        <dbReference type="EMBL" id="GFP92339.1"/>
    </source>
</evidence>
<protein>
    <submittedName>
        <fullName evidence="1">Outer envelope pore protein 37 chloroplastic</fullName>
    </submittedName>
</protein>
<comment type="caution">
    <text evidence="1">The sequence shown here is derived from an EMBL/GenBank/DDBJ whole genome shotgun (WGS) entry which is preliminary data.</text>
</comment>
<proteinExistence type="predicted"/>
<dbReference type="EMBL" id="BMAC01000277">
    <property type="protein sequence ID" value="GFP92339.1"/>
    <property type="molecule type" value="Genomic_DNA"/>
</dbReference>
<dbReference type="OrthoDB" id="2011802at2759"/>
<organism evidence="1 2">
    <name type="scientific">Phtheirospermum japonicum</name>
    <dbReference type="NCBI Taxonomy" id="374723"/>
    <lineage>
        <taxon>Eukaryota</taxon>
        <taxon>Viridiplantae</taxon>
        <taxon>Streptophyta</taxon>
        <taxon>Embryophyta</taxon>
        <taxon>Tracheophyta</taxon>
        <taxon>Spermatophyta</taxon>
        <taxon>Magnoliopsida</taxon>
        <taxon>eudicotyledons</taxon>
        <taxon>Gunneridae</taxon>
        <taxon>Pentapetalae</taxon>
        <taxon>asterids</taxon>
        <taxon>lamiids</taxon>
        <taxon>Lamiales</taxon>
        <taxon>Orobanchaceae</taxon>
        <taxon>Orobanchaceae incertae sedis</taxon>
        <taxon>Phtheirospermum</taxon>
    </lineage>
</organism>
<reference evidence="1" key="1">
    <citation type="submission" date="2020-07" db="EMBL/GenBank/DDBJ databases">
        <title>Ethylene signaling mediates host invasion by parasitic plants.</title>
        <authorList>
            <person name="Yoshida S."/>
        </authorList>
    </citation>
    <scope>NUCLEOTIDE SEQUENCE</scope>
    <source>
        <strain evidence="1">Okayama</strain>
    </source>
</reference>
<gene>
    <name evidence="1" type="ORF">PHJA_001378000</name>
</gene>
<keyword evidence="2" id="KW-1185">Reference proteome</keyword>
<sequence length="70" mass="7914">MKGEVSEPLVSFTLKYFSFLYDVEDIDTLVKAQFEIMPGIQLNVGHQFNVLFKNAALILNAVFFLLDSAI</sequence>
<name>A0A830C044_9LAMI</name>